<gene>
    <name evidence="2" type="ORF">FY030_06515</name>
</gene>
<proteinExistence type="predicted"/>
<dbReference type="Proteomes" id="UP000326546">
    <property type="component" value="Chromosome"/>
</dbReference>
<reference evidence="2 3" key="1">
    <citation type="submission" date="2019-09" db="EMBL/GenBank/DDBJ databases">
        <title>Serinicoccus pratensis sp. nov., isolated from meadow soil.</title>
        <authorList>
            <person name="Zhang W."/>
        </authorList>
    </citation>
    <scope>NUCLEOTIDE SEQUENCE [LARGE SCALE GENOMIC DNA]</scope>
    <source>
        <strain evidence="2 3">W204</strain>
    </source>
</reference>
<feature type="transmembrane region" description="Helical" evidence="1">
    <location>
        <begin position="51"/>
        <end position="69"/>
    </location>
</feature>
<evidence type="ECO:0000313" key="3">
    <source>
        <dbReference type="Proteomes" id="UP000326546"/>
    </source>
</evidence>
<name>A0A5J6V5J0_9MICO</name>
<organism evidence="2 3">
    <name type="scientific">Ornithinimicrobium pratense</name>
    <dbReference type="NCBI Taxonomy" id="2593973"/>
    <lineage>
        <taxon>Bacteria</taxon>
        <taxon>Bacillati</taxon>
        <taxon>Actinomycetota</taxon>
        <taxon>Actinomycetes</taxon>
        <taxon>Micrococcales</taxon>
        <taxon>Ornithinimicrobiaceae</taxon>
        <taxon>Ornithinimicrobium</taxon>
    </lineage>
</organism>
<dbReference type="RefSeq" id="WP_158060799.1">
    <property type="nucleotide sequence ID" value="NZ_CP044427.1"/>
</dbReference>
<sequence length="171" mass="18605">MTEQEAVAHLRAAPRLRRRQTHGAALLSATFAAVTYTLLTVSLWDHPWERAAIQGATWFAFGGIIGWLVTSTNSLNKVAAKVESVIRAELIKVDGQLVTARQGDGSELVWAVKSPRKLRKLALGVGQSIWLAAPARRGDHILAIASSNADNRQTPTALWPADVPWTPGPWD</sequence>
<evidence type="ECO:0000256" key="1">
    <source>
        <dbReference type="SAM" id="Phobius"/>
    </source>
</evidence>
<keyword evidence="3" id="KW-1185">Reference proteome</keyword>
<dbReference type="AlphaFoldDB" id="A0A5J6V5J0"/>
<keyword evidence="1" id="KW-1133">Transmembrane helix</keyword>
<dbReference type="EMBL" id="CP044427">
    <property type="protein sequence ID" value="QFG68411.1"/>
    <property type="molecule type" value="Genomic_DNA"/>
</dbReference>
<evidence type="ECO:0000313" key="2">
    <source>
        <dbReference type="EMBL" id="QFG68411.1"/>
    </source>
</evidence>
<dbReference type="KEGG" id="serw:FY030_06515"/>
<protein>
    <submittedName>
        <fullName evidence="2">Uncharacterized protein</fullName>
    </submittedName>
</protein>
<keyword evidence="1" id="KW-0812">Transmembrane</keyword>
<dbReference type="OrthoDB" id="9860362at2"/>
<accession>A0A5J6V5J0</accession>
<feature type="transmembrane region" description="Helical" evidence="1">
    <location>
        <begin position="21"/>
        <end position="39"/>
    </location>
</feature>
<keyword evidence="1" id="KW-0472">Membrane</keyword>